<keyword evidence="2" id="KW-1185">Reference proteome</keyword>
<reference evidence="1" key="1">
    <citation type="submission" date="2023-03" db="EMBL/GenBank/DDBJ databases">
        <title>Massive genome expansion in bonnet fungi (Mycena s.s.) driven by repeated elements and novel gene families across ecological guilds.</title>
        <authorList>
            <consortium name="Lawrence Berkeley National Laboratory"/>
            <person name="Harder C.B."/>
            <person name="Miyauchi S."/>
            <person name="Viragh M."/>
            <person name="Kuo A."/>
            <person name="Thoen E."/>
            <person name="Andreopoulos B."/>
            <person name="Lu D."/>
            <person name="Skrede I."/>
            <person name="Drula E."/>
            <person name="Henrissat B."/>
            <person name="Morin E."/>
            <person name="Kohler A."/>
            <person name="Barry K."/>
            <person name="LaButti K."/>
            <person name="Morin E."/>
            <person name="Salamov A."/>
            <person name="Lipzen A."/>
            <person name="Mereny Z."/>
            <person name="Hegedus B."/>
            <person name="Baldrian P."/>
            <person name="Stursova M."/>
            <person name="Weitz H."/>
            <person name="Taylor A."/>
            <person name="Grigoriev I.V."/>
            <person name="Nagy L.G."/>
            <person name="Martin F."/>
            <person name="Kauserud H."/>
        </authorList>
    </citation>
    <scope>NUCLEOTIDE SEQUENCE</scope>
    <source>
        <strain evidence="1">CBHHK200</strain>
    </source>
</reference>
<gene>
    <name evidence="1" type="ORF">C8F04DRAFT_1265339</name>
</gene>
<sequence>MSLVTFNCLAVLENPRVPDDTKRKSFVVDAQVYLNGSIAGLVGCLRWYNANDFVFPDEPAKYSLWIQAANMTKAVQHHSDSLETKNYHFAGDILDLAYLGPPDAFSPFNRAIAHVCGTVLAVNEKDSTFDVKAEQYITALGTPGVIHFRFNIPNIPRYNKKKPLPAVGSRALATGRIIDVERLLDADKEPVAVKHFVLEMDSIIRRKAAAQK</sequence>
<dbReference type="EMBL" id="JARJCM010000105">
    <property type="protein sequence ID" value="KAJ7029118.1"/>
    <property type="molecule type" value="Genomic_DNA"/>
</dbReference>
<dbReference type="AlphaFoldDB" id="A0AAD6SLU0"/>
<proteinExistence type="predicted"/>
<accession>A0AAD6SLU0</accession>
<name>A0AAD6SLU0_9AGAR</name>
<comment type="caution">
    <text evidence="1">The sequence shown here is derived from an EMBL/GenBank/DDBJ whole genome shotgun (WGS) entry which is preliminary data.</text>
</comment>
<dbReference type="Proteomes" id="UP001218188">
    <property type="component" value="Unassembled WGS sequence"/>
</dbReference>
<evidence type="ECO:0000313" key="1">
    <source>
        <dbReference type="EMBL" id="KAJ7029118.1"/>
    </source>
</evidence>
<evidence type="ECO:0000313" key="2">
    <source>
        <dbReference type="Proteomes" id="UP001218188"/>
    </source>
</evidence>
<organism evidence="1 2">
    <name type="scientific">Mycena alexandri</name>
    <dbReference type="NCBI Taxonomy" id="1745969"/>
    <lineage>
        <taxon>Eukaryota</taxon>
        <taxon>Fungi</taxon>
        <taxon>Dikarya</taxon>
        <taxon>Basidiomycota</taxon>
        <taxon>Agaricomycotina</taxon>
        <taxon>Agaricomycetes</taxon>
        <taxon>Agaricomycetidae</taxon>
        <taxon>Agaricales</taxon>
        <taxon>Marasmiineae</taxon>
        <taxon>Mycenaceae</taxon>
        <taxon>Mycena</taxon>
    </lineage>
</organism>
<protein>
    <submittedName>
        <fullName evidence="1">Uncharacterized protein</fullName>
    </submittedName>
</protein>